<dbReference type="HOGENOM" id="CLU_1602929_0_0_1"/>
<name>A0A0C3CBE0_HEBCY</name>
<feature type="compositionally biased region" description="Polar residues" evidence="1">
    <location>
        <begin position="59"/>
        <end position="69"/>
    </location>
</feature>
<sequence length="166" mass="19191">MFSWRRTKKSSSYEPKTPKMTNISLPDERYVVPPSIYRSYTEKPHKHDSYSRDFIPNKRASTPLVQPNTYHHDAPSMRSRPRTVSTPVREVEAPRPIRPHPSQGPFLPNHRDRIDPSHLTLAPVGVPSAAFLEEQLRRQRTETRTAPQAHSNMSELRHPPFFFGSS</sequence>
<feature type="region of interest" description="Disordered" evidence="1">
    <location>
        <begin position="137"/>
        <end position="166"/>
    </location>
</feature>
<feature type="region of interest" description="Disordered" evidence="1">
    <location>
        <begin position="1"/>
        <end position="26"/>
    </location>
</feature>
<dbReference type="EMBL" id="KN831781">
    <property type="protein sequence ID" value="KIM40941.1"/>
    <property type="molecule type" value="Genomic_DNA"/>
</dbReference>
<evidence type="ECO:0000313" key="2">
    <source>
        <dbReference type="EMBL" id="KIM40941.1"/>
    </source>
</evidence>
<feature type="compositionally biased region" description="Polar residues" evidence="1">
    <location>
        <begin position="10"/>
        <end position="24"/>
    </location>
</feature>
<reference evidence="3" key="2">
    <citation type="submission" date="2015-01" db="EMBL/GenBank/DDBJ databases">
        <title>Evolutionary Origins and Diversification of the Mycorrhizal Mutualists.</title>
        <authorList>
            <consortium name="DOE Joint Genome Institute"/>
            <consortium name="Mycorrhizal Genomics Consortium"/>
            <person name="Kohler A."/>
            <person name="Kuo A."/>
            <person name="Nagy L.G."/>
            <person name="Floudas D."/>
            <person name="Copeland A."/>
            <person name="Barry K.W."/>
            <person name="Cichocki N."/>
            <person name="Veneault-Fourrey C."/>
            <person name="LaButti K."/>
            <person name="Lindquist E.A."/>
            <person name="Lipzen A."/>
            <person name="Lundell T."/>
            <person name="Morin E."/>
            <person name="Murat C."/>
            <person name="Riley R."/>
            <person name="Ohm R."/>
            <person name="Sun H."/>
            <person name="Tunlid A."/>
            <person name="Henrissat B."/>
            <person name="Grigoriev I.V."/>
            <person name="Hibbett D.S."/>
            <person name="Martin F."/>
        </authorList>
    </citation>
    <scope>NUCLEOTIDE SEQUENCE [LARGE SCALE GENOMIC DNA]</scope>
    <source>
        <strain evidence="3">h7</strain>
    </source>
</reference>
<protein>
    <submittedName>
        <fullName evidence="2">Uncharacterized protein</fullName>
    </submittedName>
</protein>
<feature type="region of interest" description="Disordered" evidence="1">
    <location>
        <begin position="39"/>
        <end position="107"/>
    </location>
</feature>
<dbReference type="OrthoDB" id="2970175at2759"/>
<keyword evidence="3" id="KW-1185">Reference proteome</keyword>
<proteinExistence type="predicted"/>
<gene>
    <name evidence="2" type="ORF">M413DRAFT_156319</name>
</gene>
<feature type="compositionally biased region" description="Basic and acidic residues" evidence="1">
    <location>
        <begin position="40"/>
        <end position="51"/>
    </location>
</feature>
<dbReference type="AlphaFoldDB" id="A0A0C3CBE0"/>
<organism evidence="2 3">
    <name type="scientific">Hebeloma cylindrosporum</name>
    <dbReference type="NCBI Taxonomy" id="76867"/>
    <lineage>
        <taxon>Eukaryota</taxon>
        <taxon>Fungi</taxon>
        <taxon>Dikarya</taxon>
        <taxon>Basidiomycota</taxon>
        <taxon>Agaricomycotina</taxon>
        <taxon>Agaricomycetes</taxon>
        <taxon>Agaricomycetidae</taxon>
        <taxon>Agaricales</taxon>
        <taxon>Agaricineae</taxon>
        <taxon>Hymenogastraceae</taxon>
        <taxon>Hebeloma</taxon>
    </lineage>
</organism>
<evidence type="ECO:0000256" key="1">
    <source>
        <dbReference type="SAM" id="MobiDB-lite"/>
    </source>
</evidence>
<evidence type="ECO:0000313" key="3">
    <source>
        <dbReference type="Proteomes" id="UP000053424"/>
    </source>
</evidence>
<accession>A0A0C3CBE0</accession>
<dbReference type="Proteomes" id="UP000053424">
    <property type="component" value="Unassembled WGS sequence"/>
</dbReference>
<reference evidence="2 3" key="1">
    <citation type="submission" date="2014-04" db="EMBL/GenBank/DDBJ databases">
        <authorList>
            <consortium name="DOE Joint Genome Institute"/>
            <person name="Kuo A."/>
            <person name="Gay G."/>
            <person name="Dore J."/>
            <person name="Kohler A."/>
            <person name="Nagy L.G."/>
            <person name="Floudas D."/>
            <person name="Copeland A."/>
            <person name="Barry K.W."/>
            <person name="Cichocki N."/>
            <person name="Veneault-Fourrey C."/>
            <person name="LaButti K."/>
            <person name="Lindquist E.A."/>
            <person name="Lipzen A."/>
            <person name="Lundell T."/>
            <person name="Morin E."/>
            <person name="Murat C."/>
            <person name="Sun H."/>
            <person name="Tunlid A."/>
            <person name="Henrissat B."/>
            <person name="Grigoriev I.V."/>
            <person name="Hibbett D.S."/>
            <person name="Martin F."/>
            <person name="Nordberg H.P."/>
            <person name="Cantor M.N."/>
            <person name="Hua S.X."/>
        </authorList>
    </citation>
    <scope>NUCLEOTIDE SEQUENCE [LARGE SCALE GENOMIC DNA]</scope>
    <source>
        <strain evidence="3">h7</strain>
    </source>
</reference>